<dbReference type="eggNOG" id="ENOG50346FA">
    <property type="taxonomic scope" value="Bacteria"/>
</dbReference>
<evidence type="ECO:0000256" key="1">
    <source>
        <dbReference type="SAM" id="SignalP"/>
    </source>
</evidence>
<dbReference type="RefSeq" id="WP_012851847.1">
    <property type="nucleotide sequence ID" value="NC_013510.1"/>
</dbReference>
<dbReference type="OrthoDB" id="5194255at2"/>
<protein>
    <submittedName>
        <fullName evidence="2">Uncharacterized protein</fullName>
    </submittedName>
</protein>
<dbReference type="KEGG" id="tcu:Tcur_1484"/>
<dbReference type="HOGENOM" id="CLU_113740_0_0_11"/>
<dbReference type="EMBL" id="CP001738">
    <property type="protein sequence ID" value="ACY97063.1"/>
    <property type="molecule type" value="Genomic_DNA"/>
</dbReference>
<reference evidence="2 3" key="1">
    <citation type="journal article" date="2011" name="Stand. Genomic Sci.">
        <title>Complete genome sequence of Thermomonospora curvata type strain (B9).</title>
        <authorList>
            <person name="Chertkov O."/>
            <person name="Sikorski J."/>
            <person name="Nolan M."/>
            <person name="Lapidus A."/>
            <person name="Lucas S."/>
            <person name="Del Rio T.G."/>
            <person name="Tice H."/>
            <person name="Cheng J.F."/>
            <person name="Goodwin L."/>
            <person name="Pitluck S."/>
            <person name="Liolios K."/>
            <person name="Ivanova N."/>
            <person name="Mavromatis K."/>
            <person name="Mikhailova N."/>
            <person name="Ovchinnikova G."/>
            <person name="Pati A."/>
            <person name="Chen A."/>
            <person name="Palaniappan K."/>
            <person name="Djao O.D."/>
            <person name="Land M."/>
            <person name="Hauser L."/>
            <person name="Chang Y.J."/>
            <person name="Jeffries C.D."/>
            <person name="Brettin T."/>
            <person name="Han C."/>
            <person name="Detter J.C."/>
            <person name="Rohde M."/>
            <person name="Goker M."/>
            <person name="Woyke T."/>
            <person name="Bristow J."/>
            <person name="Eisen J.A."/>
            <person name="Markowitz V."/>
            <person name="Hugenholtz P."/>
            <person name="Klenk H.P."/>
            <person name="Kyrpides N.C."/>
        </authorList>
    </citation>
    <scope>NUCLEOTIDE SEQUENCE [LARGE SCALE GENOMIC DNA]</scope>
    <source>
        <strain evidence="3">ATCC 19995 / DSM 43183 / JCM 3096 / KCTC 9072 / NBRC 15933 / NCIMB 10081 / Henssen B9</strain>
    </source>
</reference>
<evidence type="ECO:0000313" key="3">
    <source>
        <dbReference type="Proteomes" id="UP000001918"/>
    </source>
</evidence>
<feature type="signal peptide" evidence="1">
    <location>
        <begin position="1"/>
        <end position="26"/>
    </location>
</feature>
<proteinExistence type="predicted"/>
<keyword evidence="3" id="KW-1185">Reference proteome</keyword>
<name>D1AAQ3_THECD</name>
<keyword evidence="1" id="KW-0732">Signal</keyword>
<accession>D1AAQ3</accession>
<evidence type="ECO:0000313" key="2">
    <source>
        <dbReference type="EMBL" id="ACY97063.1"/>
    </source>
</evidence>
<gene>
    <name evidence="2" type="ordered locus">Tcur_1484</name>
</gene>
<dbReference type="Proteomes" id="UP000001918">
    <property type="component" value="Chromosome"/>
</dbReference>
<sequence length="158" mass="16123">MRTPALLAALSTAAAAVALTATPAHAAPGHVDGTVTAAGVTCTWSNAVTSDTPPNTLTIDHTTVSPSCSTSGITVTLGASPTVTFNDAAGTAFSPQVVVNVTAPIVGTCRYQVVNLTVYRVGTSRTYTGSNLTATELSPRRLLCPDSQTVDSVQFTFH</sequence>
<feature type="chain" id="PRO_5003019662" evidence="1">
    <location>
        <begin position="27"/>
        <end position="158"/>
    </location>
</feature>
<organism evidence="2 3">
    <name type="scientific">Thermomonospora curvata (strain ATCC 19995 / DSM 43183 / JCM 3096 / KCTC 9072 / NBRC 15933 / NCIMB 10081 / Henssen B9)</name>
    <dbReference type="NCBI Taxonomy" id="471852"/>
    <lineage>
        <taxon>Bacteria</taxon>
        <taxon>Bacillati</taxon>
        <taxon>Actinomycetota</taxon>
        <taxon>Actinomycetes</taxon>
        <taxon>Streptosporangiales</taxon>
        <taxon>Thermomonosporaceae</taxon>
        <taxon>Thermomonospora</taxon>
    </lineage>
</organism>
<dbReference type="AlphaFoldDB" id="D1AAQ3"/>